<feature type="region of interest" description="Disordered" evidence="1">
    <location>
        <begin position="1"/>
        <end position="29"/>
    </location>
</feature>
<accession>A0A1M7L036</accession>
<proteinExistence type="predicted"/>
<evidence type="ECO:0000313" key="2">
    <source>
        <dbReference type="EMBL" id="SHM70839.1"/>
    </source>
</evidence>
<dbReference type="Proteomes" id="UP000184123">
    <property type="component" value="Unassembled WGS sequence"/>
</dbReference>
<sequence length="79" mass="8462">MRAVHAPANDRRLLLGSDQAEEKEEGSQRAYLPAGAQYKSHARSPVSQNCEGSQVANCGKKDNASSMPSCSTIKGMTPR</sequence>
<evidence type="ECO:0000256" key="1">
    <source>
        <dbReference type="SAM" id="MobiDB-lite"/>
    </source>
</evidence>
<protein>
    <submittedName>
        <fullName evidence="2">Uncharacterized protein</fullName>
    </submittedName>
</protein>
<dbReference type="EMBL" id="FRCA01000011">
    <property type="protein sequence ID" value="SHM70839.1"/>
    <property type="molecule type" value="Genomic_DNA"/>
</dbReference>
<dbReference type="AlphaFoldDB" id="A0A1M7L036"/>
<name>A0A1M7L036_9GAMM</name>
<evidence type="ECO:0000313" key="3">
    <source>
        <dbReference type="Proteomes" id="UP000184123"/>
    </source>
</evidence>
<organism evidence="2 3">
    <name type="scientific">Halomonas cupida</name>
    <dbReference type="NCBI Taxonomy" id="44933"/>
    <lineage>
        <taxon>Bacteria</taxon>
        <taxon>Pseudomonadati</taxon>
        <taxon>Pseudomonadota</taxon>
        <taxon>Gammaproteobacteria</taxon>
        <taxon>Oceanospirillales</taxon>
        <taxon>Halomonadaceae</taxon>
        <taxon>Halomonas</taxon>
    </lineage>
</organism>
<reference evidence="2 3" key="1">
    <citation type="submission" date="2016-11" db="EMBL/GenBank/DDBJ databases">
        <authorList>
            <person name="Jaros S."/>
            <person name="Januszkiewicz K."/>
            <person name="Wedrychowicz H."/>
        </authorList>
    </citation>
    <scope>NUCLEOTIDE SEQUENCE [LARGE SCALE GENOMIC DNA]</scope>
    <source>
        <strain evidence="2 3">DSM 4740</strain>
    </source>
</reference>
<gene>
    <name evidence="2" type="ORF">SAMN05660971_03670</name>
</gene>